<protein>
    <submittedName>
        <fullName evidence="1">Uncharacterized protein</fullName>
    </submittedName>
</protein>
<dbReference type="AlphaFoldDB" id="A0A4C1W813"/>
<reference evidence="1 2" key="1">
    <citation type="journal article" date="2019" name="Commun. Biol.">
        <title>The bagworm genome reveals a unique fibroin gene that provides high tensile strength.</title>
        <authorList>
            <person name="Kono N."/>
            <person name="Nakamura H."/>
            <person name="Ohtoshi R."/>
            <person name="Tomita M."/>
            <person name="Numata K."/>
            <person name="Arakawa K."/>
        </authorList>
    </citation>
    <scope>NUCLEOTIDE SEQUENCE [LARGE SCALE GENOMIC DNA]</scope>
</reference>
<dbReference type="EMBL" id="BGZK01000498">
    <property type="protein sequence ID" value="GBP47211.1"/>
    <property type="molecule type" value="Genomic_DNA"/>
</dbReference>
<proteinExistence type="predicted"/>
<organism evidence="1 2">
    <name type="scientific">Eumeta variegata</name>
    <name type="common">Bagworm moth</name>
    <name type="synonym">Eumeta japonica</name>
    <dbReference type="NCBI Taxonomy" id="151549"/>
    <lineage>
        <taxon>Eukaryota</taxon>
        <taxon>Metazoa</taxon>
        <taxon>Ecdysozoa</taxon>
        <taxon>Arthropoda</taxon>
        <taxon>Hexapoda</taxon>
        <taxon>Insecta</taxon>
        <taxon>Pterygota</taxon>
        <taxon>Neoptera</taxon>
        <taxon>Endopterygota</taxon>
        <taxon>Lepidoptera</taxon>
        <taxon>Glossata</taxon>
        <taxon>Ditrysia</taxon>
        <taxon>Tineoidea</taxon>
        <taxon>Psychidae</taxon>
        <taxon>Oiketicinae</taxon>
        <taxon>Eumeta</taxon>
    </lineage>
</organism>
<accession>A0A4C1W813</accession>
<evidence type="ECO:0000313" key="2">
    <source>
        <dbReference type="Proteomes" id="UP000299102"/>
    </source>
</evidence>
<keyword evidence="2" id="KW-1185">Reference proteome</keyword>
<dbReference type="Proteomes" id="UP000299102">
    <property type="component" value="Unassembled WGS sequence"/>
</dbReference>
<comment type="caution">
    <text evidence="1">The sequence shown here is derived from an EMBL/GenBank/DDBJ whole genome shotgun (WGS) entry which is preliminary data.</text>
</comment>
<name>A0A4C1W813_EUMVA</name>
<gene>
    <name evidence="1" type="ORF">EVAR_20213_1</name>
</gene>
<sequence length="99" mass="10695">MIGRYRCPWPLATPDESLVCYQPVSKWSTDPLGSVAGVSGSVGVSSTLRSKTKLIARAVCTREFSPPPPRPTTARAIRSLTQSLRAARHIVPATCIVFN</sequence>
<evidence type="ECO:0000313" key="1">
    <source>
        <dbReference type="EMBL" id="GBP47211.1"/>
    </source>
</evidence>